<name>A0AAD6MVN4_9EURO</name>
<dbReference type="PANTHER" id="PTHR47642">
    <property type="entry name" value="ATP-DEPENDENT DNA HELICASE"/>
    <property type="match status" value="1"/>
</dbReference>
<accession>A0AAD6MVN4</accession>
<dbReference type="AlphaFoldDB" id="A0AAD6MVN4"/>
<evidence type="ECO:0000313" key="3">
    <source>
        <dbReference type="Proteomes" id="UP001215712"/>
    </source>
</evidence>
<gene>
    <name evidence="2" type="ORF">N7493_006592</name>
</gene>
<evidence type="ECO:0000313" key="2">
    <source>
        <dbReference type="EMBL" id="KAJ5724864.1"/>
    </source>
</evidence>
<feature type="domain" description="DUF6570" evidence="1">
    <location>
        <begin position="337"/>
        <end position="472"/>
    </location>
</feature>
<proteinExistence type="predicted"/>
<protein>
    <recommendedName>
        <fullName evidence="1">DUF6570 domain-containing protein</fullName>
    </recommendedName>
</protein>
<dbReference type="Pfam" id="PF20209">
    <property type="entry name" value="DUF6570"/>
    <property type="match status" value="1"/>
</dbReference>
<keyword evidence="3" id="KW-1185">Reference proteome</keyword>
<dbReference type="InterPro" id="IPR027417">
    <property type="entry name" value="P-loop_NTPase"/>
</dbReference>
<dbReference type="EMBL" id="JAQJAN010000008">
    <property type="protein sequence ID" value="KAJ5724864.1"/>
    <property type="molecule type" value="Genomic_DNA"/>
</dbReference>
<dbReference type="SUPFAM" id="SSF52540">
    <property type="entry name" value="P-loop containing nucleoside triphosphate hydrolases"/>
    <property type="match status" value="1"/>
</dbReference>
<dbReference type="InterPro" id="IPR051055">
    <property type="entry name" value="PIF1_helicase"/>
</dbReference>
<evidence type="ECO:0000259" key="1">
    <source>
        <dbReference type="Pfam" id="PF20209"/>
    </source>
</evidence>
<sequence>MLVHRSCYDCGRRIRLSITINPPRCPACRLGSLPPLVETRLCLGCRVPIPALSHNLYCAPCQTRLSSQPLLDVRPCYDCGAPFPARTRMIRCFDCRSRRSTVVQAPVNYGTLCTTTFDPFVNTFERPHDTEESVLARESPFRPLAPVLQPQSTLPPLLDLPNTDYYPAPPLLRPRDKLIAQPFILPAGPLPTPTLQQSLEPAPHTREKRRNSTLLRPTVKKQRTLDLRALQDNFNRALCFLRDELEARAIASDAFPPEISSSHIRSSVARYEDIISEAAKRCVCSSCGKFVPGSNVYRMDNEDPLLLPLKGALDTCGRHNNIWDLCSRCHASLSRHMIPKFSAKNMVNVTQCQGYPSALEGLTLAEEYLIAKCHPLGVVLKLRPGGHPSPINYHALRGHFIVIPQDPGPLLDILPSPELTLHSLIKVFWLGARPPKDSDLSPFLLVRKTKVLAALQYLVQYNSLYSNLTINRPMIDDWSDDFIPPELRDSIICLDEPDHHERQGYTVNLEAGNYENDLQAAQDSAGDVNIGEPFITGSVATDINGERQDPNLRVLDALFSVVAHKQPTLREEPSPGKSVRNTRPLGHPKMPIISYTIHGQATLVDHWSDPHYFTAAFPTLFPTGTGGHLDGRTIPVSLEAFAEWALSHHSRRSSPDLFGGLPVVIFIGDFFQFPPVLGPALWREPRRGINEDENGRLLWHQFKEVIILEEQMRHAEEDISFRDLLSRARTGALTEIDRSFLNGKVVTSLVSPQLADVTTVVKLNSLRHQVNRVRLEEFARTRCQNIYIFPALHKRTKSTGSMNLRLHADDLLQQPDQGTKIPFPGFFLYTRNMPAVILTNICTPLGLVNGASGVAIGIVVDPTERSITLKGYSVRRKQVPMCPAFCLTDYKVQGSTLSAAILDLKDDSTIRGQDHHRKYCSIYVQLSRLRSSKRLHLLQKLDMHDLRFGPDPRLLTEMKRLQEREKETIAAWQQTSDI</sequence>
<organism evidence="2 3">
    <name type="scientific">Penicillium malachiteum</name>
    <dbReference type="NCBI Taxonomy" id="1324776"/>
    <lineage>
        <taxon>Eukaryota</taxon>
        <taxon>Fungi</taxon>
        <taxon>Dikarya</taxon>
        <taxon>Ascomycota</taxon>
        <taxon>Pezizomycotina</taxon>
        <taxon>Eurotiomycetes</taxon>
        <taxon>Eurotiomycetidae</taxon>
        <taxon>Eurotiales</taxon>
        <taxon>Aspergillaceae</taxon>
        <taxon>Penicillium</taxon>
    </lineage>
</organism>
<reference evidence="2" key="1">
    <citation type="journal article" date="2023" name="IMA Fungus">
        <title>Comparative genomic study of the Penicillium genus elucidates a diverse pangenome and 15 lateral gene transfer events.</title>
        <authorList>
            <person name="Petersen C."/>
            <person name="Sorensen T."/>
            <person name="Nielsen M.R."/>
            <person name="Sondergaard T.E."/>
            <person name="Sorensen J.L."/>
            <person name="Fitzpatrick D.A."/>
            <person name="Frisvad J.C."/>
            <person name="Nielsen K.L."/>
        </authorList>
    </citation>
    <scope>NUCLEOTIDE SEQUENCE</scope>
    <source>
        <strain evidence="2">IBT 17514</strain>
    </source>
</reference>
<comment type="caution">
    <text evidence="2">The sequence shown here is derived from an EMBL/GenBank/DDBJ whole genome shotgun (WGS) entry which is preliminary data.</text>
</comment>
<dbReference type="InterPro" id="IPR046700">
    <property type="entry name" value="DUF6570"/>
</dbReference>
<reference evidence="2" key="2">
    <citation type="submission" date="2023-01" db="EMBL/GenBank/DDBJ databases">
        <authorList>
            <person name="Petersen C."/>
        </authorList>
    </citation>
    <scope>NUCLEOTIDE SEQUENCE</scope>
    <source>
        <strain evidence="2">IBT 17514</strain>
    </source>
</reference>
<dbReference type="Proteomes" id="UP001215712">
    <property type="component" value="Unassembled WGS sequence"/>
</dbReference>